<evidence type="ECO:0000313" key="5">
    <source>
        <dbReference type="EMBL" id="KAB3523342.1"/>
    </source>
</evidence>
<evidence type="ECO:0000256" key="2">
    <source>
        <dbReference type="ARBA" id="ARBA00022741"/>
    </source>
</evidence>
<dbReference type="GO" id="GO:0005524">
    <property type="term" value="F:ATP binding"/>
    <property type="evidence" value="ECO:0007669"/>
    <property type="project" value="UniProtKB-KW"/>
</dbReference>
<dbReference type="Gene3D" id="3.40.50.300">
    <property type="entry name" value="P-loop containing nucleotide triphosphate hydrolases"/>
    <property type="match status" value="1"/>
</dbReference>
<keyword evidence="1" id="KW-0813">Transport</keyword>
<keyword evidence="6" id="KW-1185">Reference proteome</keyword>
<name>A0ABQ6VFZ4_9CORY</name>
<reference evidence="5 6" key="1">
    <citation type="submission" date="2019-10" db="EMBL/GenBank/DDBJ databases">
        <title>Corynebacterium sp novel species isolated from the respiratory tract of Marmot.</title>
        <authorList>
            <person name="Zhang G."/>
        </authorList>
    </citation>
    <scope>NUCLEOTIDE SEQUENCE [LARGE SCALE GENOMIC DNA]</scope>
    <source>
        <strain evidence="5 6">336</strain>
    </source>
</reference>
<dbReference type="RefSeq" id="WP_151844073.1">
    <property type="nucleotide sequence ID" value="NZ_WBZJ01000001.1"/>
</dbReference>
<evidence type="ECO:0000256" key="1">
    <source>
        <dbReference type="ARBA" id="ARBA00022448"/>
    </source>
</evidence>
<dbReference type="PROSITE" id="PS50893">
    <property type="entry name" value="ABC_TRANSPORTER_2"/>
    <property type="match status" value="1"/>
</dbReference>
<comment type="caution">
    <text evidence="5">The sequence shown here is derived from an EMBL/GenBank/DDBJ whole genome shotgun (WGS) entry which is preliminary data.</text>
</comment>
<dbReference type="CDD" id="cd03255">
    <property type="entry name" value="ABC_MJ0796_LolCDE_FtsE"/>
    <property type="match status" value="1"/>
</dbReference>
<dbReference type="Pfam" id="PF00005">
    <property type="entry name" value="ABC_tran"/>
    <property type="match status" value="1"/>
</dbReference>
<dbReference type="InterPro" id="IPR017911">
    <property type="entry name" value="MacB-like_ATP-bd"/>
</dbReference>
<evidence type="ECO:0000256" key="3">
    <source>
        <dbReference type="ARBA" id="ARBA00022840"/>
    </source>
</evidence>
<dbReference type="InterPro" id="IPR015854">
    <property type="entry name" value="ABC_transpr_LolD-like"/>
</dbReference>
<gene>
    <name evidence="5" type="ORF">F8377_04190</name>
</gene>
<dbReference type="InterPro" id="IPR003439">
    <property type="entry name" value="ABC_transporter-like_ATP-bd"/>
</dbReference>
<organism evidence="5 6">
    <name type="scientific">Corynebacterium zhongnanshanii</name>
    <dbReference type="NCBI Taxonomy" id="2768834"/>
    <lineage>
        <taxon>Bacteria</taxon>
        <taxon>Bacillati</taxon>
        <taxon>Actinomycetota</taxon>
        <taxon>Actinomycetes</taxon>
        <taxon>Mycobacteriales</taxon>
        <taxon>Corynebacteriaceae</taxon>
        <taxon>Corynebacterium</taxon>
    </lineage>
</organism>
<accession>A0ABQ6VFZ4</accession>
<keyword evidence="2" id="KW-0547">Nucleotide-binding</keyword>
<feature type="domain" description="ABC transporter" evidence="4">
    <location>
        <begin position="2"/>
        <end position="226"/>
    </location>
</feature>
<keyword evidence="3 5" id="KW-0067">ATP-binding</keyword>
<dbReference type="PANTHER" id="PTHR24220:SF685">
    <property type="entry name" value="ABC TRANSPORTER RELATED"/>
    <property type="match status" value="1"/>
</dbReference>
<protein>
    <submittedName>
        <fullName evidence="5">ABC transporter ATP-binding protein</fullName>
    </submittedName>
</protein>
<evidence type="ECO:0000313" key="6">
    <source>
        <dbReference type="Proteomes" id="UP000436181"/>
    </source>
</evidence>
<dbReference type="EMBL" id="WBZJ01000001">
    <property type="protein sequence ID" value="KAB3523342.1"/>
    <property type="molecule type" value="Genomic_DNA"/>
</dbReference>
<dbReference type="SMART" id="SM00382">
    <property type="entry name" value="AAA"/>
    <property type="match status" value="1"/>
</dbReference>
<dbReference type="SUPFAM" id="SSF52540">
    <property type="entry name" value="P-loop containing nucleoside triphosphate hydrolases"/>
    <property type="match status" value="1"/>
</dbReference>
<proteinExistence type="predicted"/>
<dbReference type="PANTHER" id="PTHR24220">
    <property type="entry name" value="IMPORT ATP-BINDING PROTEIN"/>
    <property type="match status" value="1"/>
</dbReference>
<evidence type="ECO:0000259" key="4">
    <source>
        <dbReference type="PROSITE" id="PS50893"/>
    </source>
</evidence>
<dbReference type="InterPro" id="IPR017871">
    <property type="entry name" value="ABC_transporter-like_CS"/>
</dbReference>
<dbReference type="PROSITE" id="PS00211">
    <property type="entry name" value="ABC_TRANSPORTER_1"/>
    <property type="match status" value="1"/>
</dbReference>
<sequence length="227" mass="24296">MLNLNHITLDIQDGNLTRRLLDHVSLSVNPGEVVGLTGPSGSGKSTLLAVAAGLQKPTSGTATLGDSIDLINGGARTRREHVGIVFQQPNLLPSLTAQEQLQVMARLDRPWGLRRAQWRATTRRAAELLERVGLGDKTGARVSELSGGQQARVNLARALMNQPDVLLVDEPTAALDSDNASLVTELITGIAREDGIPVLYVSHDQEQLTGLDRVVEIVDGRVLQPTG</sequence>
<dbReference type="InterPro" id="IPR027417">
    <property type="entry name" value="P-loop_NTPase"/>
</dbReference>
<dbReference type="InterPro" id="IPR003593">
    <property type="entry name" value="AAA+_ATPase"/>
</dbReference>
<dbReference type="Proteomes" id="UP000436181">
    <property type="component" value="Unassembled WGS sequence"/>
</dbReference>